<accession>A0A511HN66</accession>
<protein>
    <submittedName>
        <fullName evidence="1">Uncharacterized protein</fullName>
    </submittedName>
</protein>
<dbReference type="EMBL" id="BJVY01000059">
    <property type="protein sequence ID" value="GEL75032.1"/>
    <property type="molecule type" value="Genomic_DNA"/>
</dbReference>
<reference evidence="1 2" key="1">
    <citation type="submission" date="2019-07" db="EMBL/GenBank/DDBJ databases">
        <title>Whole genome shotgun sequence of Myxococcus virescens NBRC 100334.</title>
        <authorList>
            <person name="Hosoyama A."/>
            <person name="Uohara A."/>
            <person name="Ohji S."/>
            <person name="Ichikawa N."/>
        </authorList>
    </citation>
    <scope>NUCLEOTIDE SEQUENCE [LARGE SCALE GENOMIC DNA]</scope>
    <source>
        <strain evidence="1 2">NBRC 100334</strain>
    </source>
</reference>
<dbReference type="AlphaFoldDB" id="A0A511HN66"/>
<comment type="caution">
    <text evidence="1">The sequence shown here is derived from an EMBL/GenBank/DDBJ whole genome shotgun (WGS) entry which is preliminary data.</text>
</comment>
<proteinExistence type="predicted"/>
<organism evidence="1 2">
    <name type="scientific">Myxococcus virescens</name>
    <dbReference type="NCBI Taxonomy" id="83456"/>
    <lineage>
        <taxon>Bacteria</taxon>
        <taxon>Pseudomonadati</taxon>
        <taxon>Myxococcota</taxon>
        <taxon>Myxococcia</taxon>
        <taxon>Myxococcales</taxon>
        <taxon>Cystobacterineae</taxon>
        <taxon>Myxococcaceae</taxon>
        <taxon>Myxococcus</taxon>
    </lineage>
</organism>
<sequence>MDLEHGRELWKTDGTRAVTRLVKGIEPGPGSSASRNLTAICGTLFFRAVTSGQGYEPWLSNSTRKGTRPLQEIAPHAPSQRAQVRGIMRGQWERVVDPVSLGANSSRPSQVEGQDAASQKGRIDALLRVACWCREVEGR</sequence>
<dbReference type="Proteomes" id="UP000321224">
    <property type="component" value="Unassembled WGS sequence"/>
</dbReference>
<name>A0A511HN66_9BACT</name>
<gene>
    <name evidence="1" type="ORF">MVI01_68160</name>
</gene>
<evidence type="ECO:0000313" key="2">
    <source>
        <dbReference type="Proteomes" id="UP000321224"/>
    </source>
</evidence>
<evidence type="ECO:0000313" key="1">
    <source>
        <dbReference type="EMBL" id="GEL75032.1"/>
    </source>
</evidence>